<proteinExistence type="predicted"/>
<keyword evidence="4" id="KW-1185">Reference proteome</keyword>
<dbReference type="InterPro" id="IPR011050">
    <property type="entry name" value="Pectin_lyase_fold/virulence"/>
</dbReference>
<reference evidence="3 4" key="1">
    <citation type="submission" date="2006-10" db="EMBL/GenBank/DDBJ databases">
        <title>Complete sequence of Syntrophobacter fumaroxidans MPOB.</title>
        <authorList>
            <consortium name="US DOE Joint Genome Institute"/>
            <person name="Copeland A."/>
            <person name="Lucas S."/>
            <person name="Lapidus A."/>
            <person name="Barry K."/>
            <person name="Detter J.C."/>
            <person name="Glavina del Rio T."/>
            <person name="Hammon N."/>
            <person name="Israni S."/>
            <person name="Pitluck S."/>
            <person name="Goltsman E.G."/>
            <person name="Martinez M."/>
            <person name="Schmutz J."/>
            <person name="Larimer F."/>
            <person name="Land M."/>
            <person name="Hauser L."/>
            <person name="Kyrpides N."/>
            <person name="Kim E."/>
            <person name="Boone D.R."/>
            <person name="Brockman F."/>
            <person name="Culley D."/>
            <person name="Ferry J."/>
            <person name="Gunsalus R."/>
            <person name="McInerney M.J."/>
            <person name="Morrison M."/>
            <person name="Plugge C."/>
            <person name="Rohlin L."/>
            <person name="Scholten J."/>
            <person name="Sieber J."/>
            <person name="Stams A.J.M."/>
            <person name="Worm P."/>
            <person name="Henstra A.M."/>
            <person name="Richardson P."/>
        </authorList>
    </citation>
    <scope>NUCLEOTIDE SEQUENCE [LARGE SCALE GENOMIC DNA]</scope>
    <source>
        <strain evidence="4">DSM 10017 / MPOB</strain>
    </source>
</reference>
<dbReference type="KEGG" id="sfu:Sfum_0964"/>
<accession>A0LGV8</accession>
<feature type="region of interest" description="Disordered" evidence="1">
    <location>
        <begin position="464"/>
        <end position="483"/>
    </location>
</feature>
<dbReference type="InterPro" id="IPR024535">
    <property type="entry name" value="RHGA/B-epi-like_pectate_lyase"/>
</dbReference>
<dbReference type="STRING" id="335543.Sfum_0964"/>
<dbReference type="InterPro" id="IPR012334">
    <property type="entry name" value="Pectin_lyas_fold"/>
</dbReference>
<dbReference type="Pfam" id="PF12708">
    <property type="entry name" value="Pect-lyase_RHGA_epim"/>
    <property type="match status" value="1"/>
</dbReference>
<dbReference type="EMBL" id="CP000478">
    <property type="protein sequence ID" value="ABK16660.1"/>
    <property type="molecule type" value="Genomic_DNA"/>
</dbReference>
<dbReference type="Gene3D" id="2.160.20.10">
    <property type="entry name" value="Single-stranded right-handed beta-helix, Pectin lyase-like"/>
    <property type="match status" value="1"/>
</dbReference>
<feature type="domain" description="Rhamnogalacturonase A/B/Epimerase-like pectate lyase" evidence="2">
    <location>
        <begin position="75"/>
        <end position="244"/>
    </location>
</feature>
<evidence type="ECO:0000259" key="2">
    <source>
        <dbReference type="Pfam" id="PF12708"/>
    </source>
</evidence>
<dbReference type="AlphaFoldDB" id="A0LGV8"/>
<evidence type="ECO:0000313" key="4">
    <source>
        <dbReference type="Proteomes" id="UP000001784"/>
    </source>
</evidence>
<dbReference type="RefSeq" id="WP_011697831.1">
    <property type="nucleotide sequence ID" value="NC_008554.1"/>
</dbReference>
<dbReference type="InParanoid" id="A0LGV8"/>
<dbReference type="HOGENOM" id="CLU_398309_0_0_7"/>
<dbReference type="OrthoDB" id="8174330at2"/>
<evidence type="ECO:0000256" key="1">
    <source>
        <dbReference type="SAM" id="MobiDB-lite"/>
    </source>
</evidence>
<dbReference type="Proteomes" id="UP000001784">
    <property type="component" value="Chromosome"/>
</dbReference>
<name>A0LGV8_SYNFM</name>
<organism evidence="3 4">
    <name type="scientific">Syntrophobacter fumaroxidans (strain DSM 10017 / MPOB)</name>
    <dbReference type="NCBI Taxonomy" id="335543"/>
    <lineage>
        <taxon>Bacteria</taxon>
        <taxon>Pseudomonadati</taxon>
        <taxon>Thermodesulfobacteriota</taxon>
        <taxon>Syntrophobacteria</taxon>
        <taxon>Syntrophobacterales</taxon>
        <taxon>Syntrophobacteraceae</taxon>
        <taxon>Syntrophobacter</taxon>
    </lineage>
</organism>
<protein>
    <recommendedName>
        <fullName evidence="2">Rhamnogalacturonase A/B/Epimerase-like pectate lyase domain-containing protein</fullName>
    </recommendedName>
</protein>
<gene>
    <name evidence="3" type="ordered locus">Sfum_0964</name>
</gene>
<dbReference type="eggNOG" id="ENOG5032PV1">
    <property type="taxonomic scope" value="Bacteria"/>
</dbReference>
<evidence type="ECO:0000313" key="3">
    <source>
        <dbReference type="EMBL" id="ABK16660.1"/>
    </source>
</evidence>
<dbReference type="SUPFAM" id="SSF51126">
    <property type="entry name" value="Pectin lyase-like"/>
    <property type="match status" value="1"/>
</dbReference>
<sequence length="578" mass="62101" precursor="true">MKNHRSGFNWKGTTYVTMCIALLAITVSPVAAEMIPPGRVVPWEGNVGVPGGIPSRTTNCTTAACNALYGGTVTAASINNAISSAPVDSVVRLPVGTYDITGGIRMKNRVVLRGAGMNATTLNLNFSGDGITTPQSAYSSSGTLSSGHTKGSNSVVVSSVSGLSVNDSIILYENNDPDIVWSRTGGTNVIRQIVRITAISGNTVTFTPRLVFTYKASLNPGFRKVASMSSHIGLEDMTLNGQKGVLGNIVWYDSCYASWIKNVKTKYTNNAHIFLTRTLFNEIRECYITETTSQNDGFGVYANQLYDFSGANTGLLVENNIFAALWTSVILNNATGCVVAYNYAYNTHTNSASIQTPSYVTQHGPHGLMSLWEGNVGQGIQNDGYHGSGSHQTFFRNHFHGLNPSFTANRKMVDLCRFSYYHNVVGNVLGDPSWTARSYEMTGTPSVTATIYRLGYPHMGNNGFVDGQPPQGTGDSDGSGGLDPKVRATLFRHMNYDYYNSATKYCTEAGEPGCQGGDGSRTLPDSLYLSAKPSWWGSRAWPPIGPDLSPKAGRIPAQDRFEGVAGLKPPTGVKVVPQ</sequence>